<comment type="caution">
    <text evidence="2">The sequence shown here is derived from an EMBL/GenBank/DDBJ whole genome shotgun (WGS) entry which is preliminary data.</text>
</comment>
<organism evidence="2 3">
    <name type="scientific">Heracleum sosnowskyi</name>
    <dbReference type="NCBI Taxonomy" id="360622"/>
    <lineage>
        <taxon>Eukaryota</taxon>
        <taxon>Viridiplantae</taxon>
        <taxon>Streptophyta</taxon>
        <taxon>Embryophyta</taxon>
        <taxon>Tracheophyta</taxon>
        <taxon>Spermatophyta</taxon>
        <taxon>Magnoliopsida</taxon>
        <taxon>eudicotyledons</taxon>
        <taxon>Gunneridae</taxon>
        <taxon>Pentapetalae</taxon>
        <taxon>asterids</taxon>
        <taxon>campanulids</taxon>
        <taxon>Apiales</taxon>
        <taxon>Apiaceae</taxon>
        <taxon>Apioideae</taxon>
        <taxon>apioid superclade</taxon>
        <taxon>Tordylieae</taxon>
        <taxon>Tordyliinae</taxon>
        <taxon>Heracleum</taxon>
    </lineage>
</organism>
<dbReference type="AlphaFoldDB" id="A0AAD8JAV1"/>
<dbReference type="InterPro" id="IPR050796">
    <property type="entry name" value="SCF_F-box_component"/>
</dbReference>
<proteinExistence type="predicted"/>
<dbReference type="PANTHER" id="PTHR31672:SF10">
    <property type="entry name" value="F-BOX DOMAIN-CONTAINING PROTEIN"/>
    <property type="match status" value="1"/>
</dbReference>
<dbReference type="SUPFAM" id="SSF50965">
    <property type="entry name" value="Galactose oxidase, central domain"/>
    <property type="match status" value="1"/>
</dbReference>
<protein>
    <recommendedName>
        <fullName evidence="1">F-box associated beta-propeller type 3 domain-containing protein</fullName>
    </recommendedName>
</protein>
<evidence type="ECO:0000313" key="3">
    <source>
        <dbReference type="Proteomes" id="UP001237642"/>
    </source>
</evidence>
<accession>A0AAD8JAV1</accession>
<dbReference type="Pfam" id="PF08268">
    <property type="entry name" value="FBA_3"/>
    <property type="match status" value="1"/>
</dbReference>
<name>A0AAD8JAV1_9APIA</name>
<dbReference type="SUPFAM" id="SSF81383">
    <property type="entry name" value="F-box domain"/>
    <property type="match status" value="1"/>
</dbReference>
<dbReference type="InterPro" id="IPR011043">
    <property type="entry name" value="Gal_Oxase/kelch_b-propeller"/>
</dbReference>
<keyword evidence="3" id="KW-1185">Reference proteome</keyword>
<reference evidence="2" key="2">
    <citation type="submission" date="2023-05" db="EMBL/GenBank/DDBJ databases">
        <authorList>
            <person name="Schelkunov M.I."/>
        </authorList>
    </citation>
    <scope>NUCLEOTIDE SEQUENCE</scope>
    <source>
        <strain evidence="2">Hsosn_3</strain>
        <tissue evidence="2">Leaf</tissue>
    </source>
</reference>
<reference evidence="2" key="1">
    <citation type="submission" date="2023-02" db="EMBL/GenBank/DDBJ databases">
        <title>Genome of toxic invasive species Heracleum sosnowskyi carries increased number of genes despite the absence of recent whole-genome duplications.</title>
        <authorList>
            <person name="Schelkunov M."/>
            <person name="Shtratnikova V."/>
            <person name="Makarenko M."/>
            <person name="Klepikova A."/>
            <person name="Omelchenko D."/>
            <person name="Novikova G."/>
            <person name="Obukhova E."/>
            <person name="Bogdanov V."/>
            <person name="Penin A."/>
            <person name="Logacheva M."/>
        </authorList>
    </citation>
    <scope>NUCLEOTIDE SEQUENCE</scope>
    <source>
        <strain evidence="2">Hsosn_3</strain>
        <tissue evidence="2">Leaf</tissue>
    </source>
</reference>
<sequence>MAKSLCDVPEGLLTEIFVRIPVKSLLQCKSVCKPLLSNPHFVKSHLHRTLISYWNNPTLLTILNPPPSEAGLALLALMKADFLLAQSIFMTHQVQRQEELMNQALLDTSGQDLSKSPVDFYRLVMPPCFDSDCRVISSFNGIICLANLFGNVVYLWNPTIRQCRKILGPTEHTGRIFSVKMGFGYISESNEYIVLRLLFDVIPIVQVYSTKTDSWKEFRAPTLQNWKDCSGAQIVVNGILYFDGVNELVSFDLRNEVIGLVPFPTIIQTKKSDVLDFEGSVAMVFESGSGFDLWTLDDVSGQVSWTKFFSIENDSETEIWLQSYLGAGQFYGRKIYNERYYMYRILYDYEKKEIKYHGLGEENINVNLKYTQSLVSLDGFEQME</sequence>
<dbReference type="Proteomes" id="UP001237642">
    <property type="component" value="Unassembled WGS sequence"/>
</dbReference>
<evidence type="ECO:0000313" key="2">
    <source>
        <dbReference type="EMBL" id="KAK1399012.1"/>
    </source>
</evidence>
<dbReference type="NCBIfam" id="TIGR01640">
    <property type="entry name" value="F_box_assoc_1"/>
    <property type="match status" value="1"/>
</dbReference>
<dbReference type="EMBL" id="JAUIZM010000002">
    <property type="protein sequence ID" value="KAK1399012.1"/>
    <property type="molecule type" value="Genomic_DNA"/>
</dbReference>
<dbReference type="PANTHER" id="PTHR31672">
    <property type="entry name" value="BNACNNG10540D PROTEIN"/>
    <property type="match status" value="1"/>
</dbReference>
<feature type="domain" description="F-box associated beta-propeller type 3" evidence="1">
    <location>
        <begin position="132"/>
        <end position="353"/>
    </location>
</feature>
<dbReference type="InterPro" id="IPR013187">
    <property type="entry name" value="F-box-assoc_dom_typ3"/>
</dbReference>
<gene>
    <name evidence="2" type="ORF">POM88_008875</name>
</gene>
<dbReference type="InterPro" id="IPR017451">
    <property type="entry name" value="F-box-assoc_interact_dom"/>
</dbReference>
<dbReference type="InterPro" id="IPR036047">
    <property type="entry name" value="F-box-like_dom_sf"/>
</dbReference>
<evidence type="ECO:0000259" key="1">
    <source>
        <dbReference type="Pfam" id="PF08268"/>
    </source>
</evidence>